<evidence type="ECO:0000259" key="1">
    <source>
        <dbReference type="SMART" id="SM00382"/>
    </source>
</evidence>
<sequence length="501" mass="56802">MDFSAESNLKSTNASSVLVKEQKVLGQRFSADVTFEDALAVVDNLVLTQRRKRLSLPEILVIKAAWDGKEYKDVASNSTYSLNYLQRRVASPLWNMLSTTIGDGERVEKQSLRYFLERVAKKYQFQDAIHEEQTYPAKNRIQVIGSKSPDVSSFYGRVQELIHLKELAFKQRCILLVGAAGIGKSALAAKLLEELSLESQPKFDCLIWKSVAHAPLVQDLVADLIELIQPTEISSSLPEHTQSMISVLIKQLQSRRSLLVLDASEALFQITNFQHRRDYGLFFRRLTEELCQSCVIITSRVFPDDLESLIAAELPINFLRIEGLEADAALQLLSTKGLTDREKCNDLIKTYRGNPSELKAVVNRIHHFFGGSTEKFFENPTTLVSDQFQEMLNHVFSQLLSKIQKRIMIYLTEEVTLNSQYVGFAKLLNDMNREQQTSVSKFELIKALEVLEKHSLIETIKDPITEEISFNLEPVVKKYIKTDPQGWVYTSNASSNLALAS</sequence>
<dbReference type="SUPFAM" id="SSF52540">
    <property type="entry name" value="P-loop containing nucleoside triphosphate hydrolases"/>
    <property type="match status" value="1"/>
</dbReference>
<dbReference type="InterPro" id="IPR007111">
    <property type="entry name" value="NACHT_NTPase"/>
</dbReference>
<feature type="domain" description="AAA+ ATPase" evidence="1">
    <location>
        <begin position="170"/>
        <end position="322"/>
    </location>
</feature>
<name>E7DQ34_9NOSO</name>
<dbReference type="AlphaFoldDB" id="E7DQ34"/>
<dbReference type="InterPro" id="IPR003593">
    <property type="entry name" value="AAA+_ATPase"/>
</dbReference>
<proteinExistence type="predicted"/>
<gene>
    <name evidence="2" type="ORF">Nfla_7001</name>
</gene>
<dbReference type="InterPro" id="IPR027417">
    <property type="entry name" value="P-loop_NTPase"/>
</dbReference>
<evidence type="ECO:0000313" key="2">
    <source>
        <dbReference type="EMBL" id="ADO19192.1"/>
    </source>
</evidence>
<dbReference type="InterPro" id="IPR058651">
    <property type="entry name" value="HTH_VMAP-M9"/>
</dbReference>
<dbReference type="SMART" id="SM00382">
    <property type="entry name" value="AAA"/>
    <property type="match status" value="1"/>
</dbReference>
<protein>
    <recommendedName>
        <fullName evidence="1">AAA+ ATPase domain-containing protein</fullName>
    </recommendedName>
</protein>
<reference evidence="2" key="1">
    <citation type="journal article" date="2011" name="Acta Physiol. Plant.">
        <title>An investigation on the genetic background of Nostoc flagelliforme by similarity analysis of its partial genomic DNA and phylogenetic comparison of deduced related species.</title>
        <authorList>
            <person name="Gao X."/>
            <person name="Liu K."/>
            <person name="Qiu B.S."/>
        </authorList>
    </citation>
    <scope>NUCLEOTIDE SEQUENCE</scope>
    <source>
        <strain evidence="2">Sunitezuoqi</strain>
    </source>
</reference>
<organism evidence="2">
    <name type="scientific">Nostoc flagelliforme str. Sunitezuoqi</name>
    <dbReference type="NCBI Taxonomy" id="676037"/>
    <lineage>
        <taxon>Bacteria</taxon>
        <taxon>Bacillati</taxon>
        <taxon>Cyanobacteriota</taxon>
        <taxon>Cyanophyceae</taxon>
        <taxon>Nostocales</taxon>
        <taxon>Nostocaceae</taxon>
        <taxon>Nostoc</taxon>
    </lineage>
</organism>
<dbReference type="Gene3D" id="3.40.50.300">
    <property type="entry name" value="P-loop containing nucleotide triphosphate hydrolases"/>
    <property type="match status" value="1"/>
</dbReference>
<accession>E7DQ34</accession>
<dbReference type="EMBL" id="HQ291142">
    <property type="protein sequence ID" value="ADO19192.1"/>
    <property type="molecule type" value="Genomic_DNA"/>
</dbReference>
<dbReference type="Pfam" id="PF26355">
    <property type="entry name" value="HTH_VMAP-M9"/>
    <property type="match status" value="1"/>
</dbReference>
<dbReference type="Pfam" id="PF05729">
    <property type="entry name" value="NACHT"/>
    <property type="match status" value="1"/>
</dbReference>